<dbReference type="OrthoDB" id="9815116at2"/>
<dbReference type="InterPro" id="IPR050678">
    <property type="entry name" value="DNA_Partitioning_ATPase"/>
</dbReference>
<name>A0A2U2N3N8_9GAMM</name>
<dbReference type="Pfam" id="PF13614">
    <property type="entry name" value="AAA_31"/>
    <property type="match status" value="1"/>
</dbReference>
<dbReference type="PANTHER" id="PTHR13696:SF69">
    <property type="entry name" value="PLASMID PARTITIONING PROTEIN-RELATED"/>
    <property type="match status" value="1"/>
</dbReference>
<comment type="caution">
    <text evidence="3">The sequence shown here is derived from an EMBL/GenBank/DDBJ whole genome shotgun (WGS) entry which is preliminary data.</text>
</comment>
<organism evidence="3 4">
    <name type="scientific">Sediminicurvatus halobius</name>
    <dbReference type="NCBI Taxonomy" id="2182432"/>
    <lineage>
        <taxon>Bacteria</taxon>
        <taxon>Pseudomonadati</taxon>
        <taxon>Pseudomonadota</taxon>
        <taxon>Gammaproteobacteria</taxon>
        <taxon>Chromatiales</taxon>
        <taxon>Ectothiorhodospiraceae</taxon>
        <taxon>Sediminicurvatus</taxon>
    </lineage>
</organism>
<dbReference type="AlphaFoldDB" id="A0A2U2N3N8"/>
<evidence type="ECO:0000313" key="3">
    <source>
        <dbReference type="EMBL" id="PWG63667.1"/>
    </source>
</evidence>
<dbReference type="EMBL" id="QFFI01000009">
    <property type="protein sequence ID" value="PWG63667.1"/>
    <property type="molecule type" value="Genomic_DNA"/>
</dbReference>
<evidence type="ECO:0000259" key="2">
    <source>
        <dbReference type="Pfam" id="PF13614"/>
    </source>
</evidence>
<dbReference type="RefSeq" id="WP_109677736.1">
    <property type="nucleotide sequence ID" value="NZ_CP086615.1"/>
</dbReference>
<evidence type="ECO:0000256" key="1">
    <source>
        <dbReference type="ARBA" id="ARBA00060876"/>
    </source>
</evidence>
<dbReference type="InterPro" id="IPR027417">
    <property type="entry name" value="P-loop_NTPase"/>
</dbReference>
<protein>
    <submittedName>
        <fullName evidence="3">Cobalamin biosynthesis protein CobQ</fullName>
    </submittedName>
</protein>
<dbReference type="PANTHER" id="PTHR13696">
    <property type="entry name" value="P-LOOP CONTAINING NUCLEOSIDE TRIPHOSPHATE HYDROLASE"/>
    <property type="match status" value="1"/>
</dbReference>
<comment type="similarity">
    <text evidence="1">To B.subtilis soj.</text>
</comment>
<dbReference type="SUPFAM" id="SSF52540">
    <property type="entry name" value="P-loop containing nucleoside triphosphate hydrolases"/>
    <property type="match status" value="1"/>
</dbReference>
<dbReference type="Proteomes" id="UP000245474">
    <property type="component" value="Unassembled WGS sequence"/>
</dbReference>
<reference evidence="3 4" key="1">
    <citation type="submission" date="2018-05" db="EMBL/GenBank/DDBJ databases">
        <title>Spiribacter halobius sp. nov., a moderately halophilic bacterium isolated from marine solar saltern.</title>
        <authorList>
            <person name="Zheng W.-S."/>
            <person name="Lu D.-C."/>
            <person name="Du Z.-J."/>
        </authorList>
    </citation>
    <scope>NUCLEOTIDE SEQUENCE [LARGE SCALE GENOMIC DNA]</scope>
    <source>
        <strain evidence="3 4">E85</strain>
    </source>
</reference>
<dbReference type="Gene3D" id="3.40.50.300">
    <property type="entry name" value="P-loop containing nucleotide triphosphate hydrolases"/>
    <property type="match status" value="1"/>
</dbReference>
<dbReference type="FunFam" id="3.40.50.300:FF:000285">
    <property type="entry name" value="Sporulation initiation inhibitor Soj"/>
    <property type="match status" value="1"/>
</dbReference>
<keyword evidence="4" id="KW-1185">Reference proteome</keyword>
<feature type="domain" description="AAA" evidence="2">
    <location>
        <begin position="1"/>
        <end position="171"/>
    </location>
</feature>
<proteinExistence type="predicted"/>
<evidence type="ECO:0000313" key="4">
    <source>
        <dbReference type="Proteomes" id="UP000245474"/>
    </source>
</evidence>
<gene>
    <name evidence="3" type="ORF">DEM34_07250</name>
</gene>
<accession>A0A2U2N3N8</accession>
<dbReference type="CDD" id="cd02042">
    <property type="entry name" value="ParAB_family"/>
    <property type="match status" value="1"/>
</dbReference>
<dbReference type="InterPro" id="IPR025669">
    <property type="entry name" value="AAA_dom"/>
</dbReference>
<sequence length="264" mass="28358">MRVWTVANQKGGVGKTTTVVSLGGLCTLRRQRALLVDLDPHGSLTAYFGVDPESVSPSLYDVFRGNGQVPAGLVRGTGVEGLDLLPAATALATLDRQLGTRQGMGLILRRALASLGGDYDRVLLDCPPMLGVLMVNALAASERLIIPVQTEFLALKGLDRMLATLAMIQRSRTHPLPYVIVPTMYDPRTRASTESLAALREQHGETLWSGVIPEDTQFREASKQGRPLTVAHPWERGSQAYRKLLQALEAEPAAAGSEEAAGHG</sequence>